<keyword evidence="4" id="KW-0646">Protease inhibitor</keyword>
<dbReference type="AlphaFoldDB" id="A0AAV6YM95"/>
<feature type="non-terminal residue" evidence="7">
    <location>
        <position position="1"/>
    </location>
</feature>
<keyword evidence="3" id="KW-0963">Cytoplasm</keyword>
<feature type="domain" description="Cystatin" evidence="6">
    <location>
        <begin position="3"/>
        <end position="43"/>
    </location>
</feature>
<dbReference type="InterPro" id="IPR018073">
    <property type="entry name" value="Prot_inh_cystat_CS"/>
</dbReference>
<gene>
    <name evidence="7" type="ORF">GDO81_029400</name>
</gene>
<dbReference type="InterPro" id="IPR001713">
    <property type="entry name" value="Prot_inh_stefin"/>
</dbReference>
<comment type="similarity">
    <text evidence="2">Belongs to the cystatin family.</text>
</comment>
<dbReference type="Pfam" id="PF00031">
    <property type="entry name" value="Cystatin"/>
    <property type="match status" value="1"/>
</dbReference>
<keyword evidence="5" id="KW-0789">Thiol protease inhibitor</keyword>
<dbReference type="Proteomes" id="UP000824782">
    <property type="component" value="Unassembled WGS sequence"/>
</dbReference>
<evidence type="ECO:0000259" key="6">
    <source>
        <dbReference type="Pfam" id="PF00031"/>
    </source>
</evidence>
<evidence type="ECO:0000313" key="7">
    <source>
        <dbReference type="EMBL" id="KAG8535116.1"/>
    </source>
</evidence>
<name>A0AAV6YM95_ENGPU</name>
<keyword evidence="8" id="KW-1185">Reference proteome</keyword>
<dbReference type="PANTHER" id="PTHR11414:SF20">
    <property type="entry name" value="CYSTATIN-A"/>
    <property type="match status" value="1"/>
</dbReference>
<comment type="subcellular location">
    <subcellularLocation>
        <location evidence="1">Cytoplasm</location>
    </subcellularLocation>
</comment>
<dbReference type="InterPro" id="IPR046350">
    <property type="entry name" value="Cystatin_sf"/>
</dbReference>
<dbReference type="InterPro" id="IPR000010">
    <property type="entry name" value="Cystatin_dom"/>
</dbReference>
<evidence type="ECO:0000313" key="8">
    <source>
        <dbReference type="Proteomes" id="UP000824782"/>
    </source>
</evidence>
<dbReference type="GO" id="GO:0005829">
    <property type="term" value="C:cytosol"/>
    <property type="evidence" value="ECO:0007669"/>
    <property type="project" value="TreeGrafter"/>
</dbReference>
<dbReference type="PRINTS" id="PR00295">
    <property type="entry name" value="STEFINA"/>
</dbReference>
<dbReference type="PROSITE" id="PS00287">
    <property type="entry name" value="CYSTATIN"/>
    <property type="match status" value="1"/>
</dbReference>
<dbReference type="Gene3D" id="3.10.450.10">
    <property type="match status" value="1"/>
</dbReference>
<organism evidence="7 8">
    <name type="scientific">Engystomops pustulosus</name>
    <name type="common">Tungara frog</name>
    <name type="synonym">Physalaemus pustulosus</name>
    <dbReference type="NCBI Taxonomy" id="76066"/>
    <lineage>
        <taxon>Eukaryota</taxon>
        <taxon>Metazoa</taxon>
        <taxon>Chordata</taxon>
        <taxon>Craniata</taxon>
        <taxon>Vertebrata</taxon>
        <taxon>Euteleostomi</taxon>
        <taxon>Amphibia</taxon>
        <taxon>Batrachia</taxon>
        <taxon>Anura</taxon>
        <taxon>Neobatrachia</taxon>
        <taxon>Hyloidea</taxon>
        <taxon>Leptodactylidae</taxon>
        <taxon>Leiuperinae</taxon>
        <taxon>Engystomops</taxon>
    </lineage>
</organism>
<comment type="caution">
    <text evidence="7">The sequence shown here is derived from an EMBL/GenBank/DDBJ whole genome shotgun (WGS) entry which is preliminary data.</text>
</comment>
<protein>
    <recommendedName>
        <fullName evidence="6">Cystatin domain-containing protein</fullName>
    </recommendedName>
</protein>
<dbReference type="EMBL" id="WNYA01077985">
    <property type="protein sequence ID" value="KAG8535116.1"/>
    <property type="molecule type" value="Genomic_DNA"/>
</dbReference>
<reference evidence="7" key="1">
    <citation type="thesis" date="2020" institute="ProQuest LLC" country="789 East Eisenhower Parkway, Ann Arbor, MI, USA">
        <title>Comparative Genomics and Chromosome Evolution.</title>
        <authorList>
            <person name="Mudd A.B."/>
        </authorList>
    </citation>
    <scope>NUCLEOTIDE SEQUENCE</scope>
    <source>
        <strain evidence="7">237g6f4</strain>
        <tissue evidence="7">Blood</tissue>
    </source>
</reference>
<dbReference type="SUPFAM" id="SSF54403">
    <property type="entry name" value="Cystatin/monellin"/>
    <property type="match status" value="1"/>
</dbReference>
<evidence type="ECO:0000256" key="3">
    <source>
        <dbReference type="ARBA" id="ARBA00022490"/>
    </source>
</evidence>
<accession>A0AAV6YM95</accession>
<evidence type="ECO:0000256" key="1">
    <source>
        <dbReference type="ARBA" id="ARBA00004496"/>
    </source>
</evidence>
<evidence type="ECO:0000256" key="4">
    <source>
        <dbReference type="ARBA" id="ARBA00022690"/>
    </source>
</evidence>
<dbReference type="PANTHER" id="PTHR11414">
    <property type="entry name" value="CYSTATIN FAMILY MEMBER"/>
    <property type="match status" value="1"/>
</dbReference>
<dbReference type="GO" id="GO:0004869">
    <property type="term" value="F:cysteine-type endopeptidase inhibitor activity"/>
    <property type="evidence" value="ECO:0007669"/>
    <property type="project" value="UniProtKB-KW"/>
</dbReference>
<proteinExistence type="inferred from homology"/>
<sequence>VKDQFQKQSGIKATRYLAVRYRSQVVGGTLYFVLVDVGDQFCILKILIPLPNSGEGLTLIGFQCGKEKDDPIIPF</sequence>
<evidence type="ECO:0000256" key="2">
    <source>
        <dbReference type="ARBA" id="ARBA00009403"/>
    </source>
</evidence>
<evidence type="ECO:0000256" key="5">
    <source>
        <dbReference type="ARBA" id="ARBA00022704"/>
    </source>
</evidence>